<proteinExistence type="predicted"/>
<name>A0A919B1T3_9ACTN</name>
<dbReference type="RefSeq" id="WP_190128674.1">
    <property type="nucleotide sequence ID" value="NZ_BNBD01000002.1"/>
</dbReference>
<protein>
    <submittedName>
        <fullName evidence="1">Uncharacterized protein</fullName>
    </submittedName>
</protein>
<reference evidence="1" key="2">
    <citation type="submission" date="2020-09" db="EMBL/GenBank/DDBJ databases">
        <authorList>
            <person name="Sun Q."/>
            <person name="Ohkuma M."/>
        </authorList>
    </citation>
    <scope>NUCLEOTIDE SEQUENCE</scope>
    <source>
        <strain evidence="1">JCM 4059</strain>
    </source>
</reference>
<gene>
    <name evidence="1" type="ORF">GCM10010218_15550</name>
</gene>
<dbReference type="EMBL" id="BNBD01000002">
    <property type="protein sequence ID" value="GHF35235.1"/>
    <property type="molecule type" value="Genomic_DNA"/>
</dbReference>
<evidence type="ECO:0000313" key="1">
    <source>
        <dbReference type="EMBL" id="GHF35235.1"/>
    </source>
</evidence>
<dbReference type="AlphaFoldDB" id="A0A919B1T3"/>
<keyword evidence="2" id="KW-1185">Reference proteome</keyword>
<organism evidence="1 2">
    <name type="scientific">Streptomyces mashuensis</name>
    <dbReference type="NCBI Taxonomy" id="33904"/>
    <lineage>
        <taxon>Bacteria</taxon>
        <taxon>Bacillati</taxon>
        <taxon>Actinomycetota</taxon>
        <taxon>Actinomycetes</taxon>
        <taxon>Kitasatosporales</taxon>
        <taxon>Streptomycetaceae</taxon>
        <taxon>Streptomyces</taxon>
    </lineage>
</organism>
<accession>A0A919B1T3</accession>
<comment type="caution">
    <text evidence="1">The sequence shown here is derived from an EMBL/GenBank/DDBJ whole genome shotgun (WGS) entry which is preliminary data.</text>
</comment>
<reference evidence="1" key="1">
    <citation type="journal article" date="2014" name="Int. J. Syst. Evol. Microbiol.">
        <title>Complete genome sequence of Corynebacterium casei LMG S-19264T (=DSM 44701T), isolated from a smear-ripened cheese.</title>
        <authorList>
            <consortium name="US DOE Joint Genome Institute (JGI-PGF)"/>
            <person name="Walter F."/>
            <person name="Albersmeier A."/>
            <person name="Kalinowski J."/>
            <person name="Ruckert C."/>
        </authorList>
    </citation>
    <scope>NUCLEOTIDE SEQUENCE</scope>
    <source>
        <strain evidence="1">JCM 4059</strain>
    </source>
</reference>
<sequence length="119" mass="12699">MDVWGEHLDGLAQGECEVDCPCCGVDLFLVLGSMGDDGFFSCSDDYALEKLENAEEAGKAPLRPADPLQLDGHGRRLHDRALADGQPVLAHRLLHLFGQAVCTDCGTGFSVVDRLVASA</sequence>
<evidence type="ECO:0000313" key="2">
    <source>
        <dbReference type="Proteomes" id="UP000638313"/>
    </source>
</evidence>
<dbReference type="Proteomes" id="UP000638313">
    <property type="component" value="Unassembled WGS sequence"/>
</dbReference>